<evidence type="ECO:0000313" key="3">
    <source>
        <dbReference type="EMBL" id="PZL72790.1"/>
    </source>
</evidence>
<dbReference type="InterPro" id="IPR053710">
    <property type="entry name" value="Arylamine_NAT_domain_sf"/>
</dbReference>
<sequence>MNNETIIALLNNKVKKQLQTIAFENISEMNGDTSTLSYEYLQEKLLVRGEGGLCYDLNTWFYHKLKALNFEVKLVTGTIYDQEKSEWFAISHTHVLIVLKLEGKHYLVDIGCGKNSPEEIVEISATAGGDNYRVQLVDNEHHYLKFDGEKWQTIYKFSLSTPELTFEELTEIKKTITMDGRSPFNKKYVSFKRHETGYFLLTEKNLSVTSNGETTKYPLEPGQLDKVRGLI</sequence>
<dbReference type="Gene3D" id="3.30.2140.20">
    <property type="match status" value="1"/>
</dbReference>
<dbReference type="PANTHER" id="PTHR11786">
    <property type="entry name" value="N-HYDROXYARYLAMINE O-ACETYLTRANSFERASE"/>
    <property type="match status" value="1"/>
</dbReference>
<dbReference type="Pfam" id="PF00797">
    <property type="entry name" value="Acetyltransf_2"/>
    <property type="match status" value="1"/>
</dbReference>
<dbReference type="STRING" id="1077675.BCR22_02145"/>
<evidence type="ECO:0008006" key="5">
    <source>
        <dbReference type="Google" id="ProtNLM"/>
    </source>
</evidence>
<dbReference type="AlphaFoldDB" id="A0A2W3Z668"/>
<dbReference type="InterPro" id="IPR038765">
    <property type="entry name" value="Papain-like_cys_pep_sf"/>
</dbReference>
<dbReference type="InterPro" id="IPR001447">
    <property type="entry name" value="Arylamine_N-AcTrfase"/>
</dbReference>
<keyword evidence="4" id="KW-1185">Reference proteome</keyword>
<gene>
    <name evidence="3" type="ORF">CI088_09840</name>
</gene>
<evidence type="ECO:0000256" key="1">
    <source>
        <dbReference type="ARBA" id="ARBA00006547"/>
    </source>
</evidence>
<dbReference type="EMBL" id="PIEU01000076">
    <property type="protein sequence ID" value="PZL72790.1"/>
    <property type="molecule type" value="Genomic_DNA"/>
</dbReference>
<dbReference type="PRINTS" id="PR01543">
    <property type="entry name" value="ANATRNSFRASE"/>
</dbReference>
<dbReference type="PANTHER" id="PTHR11786:SF0">
    <property type="entry name" value="ARYLAMINE N-ACETYLTRANSFERASE 4-RELATED"/>
    <property type="match status" value="1"/>
</dbReference>
<protein>
    <recommendedName>
        <fullName evidence="5">Arylamine N-acetyltransferase</fullName>
    </recommendedName>
</protein>
<dbReference type="Proteomes" id="UP000249828">
    <property type="component" value="Unassembled WGS sequence"/>
</dbReference>
<name>A0A2W3Z668_9ENTE</name>
<evidence type="ECO:0000313" key="4">
    <source>
        <dbReference type="Proteomes" id="UP000249828"/>
    </source>
</evidence>
<dbReference type="SUPFAM" id="SSF54001">
    <property type="entry name" value="Cysteine proteinases"/>
    <property type="match status" value="1"/>
</dbReference>
<proteinExistence type="inferred from homology"/>
<comment type="similarity">
    <text evidence="1 2">Belongs to the arylamine N-acetyltransferase family.</text>
</comment>
<reference evidence="3 4" key="1">
    <citation type="submission" date="2017-11" db="EMBL/GenBank/DDBJ databases">
        <title>Draft genome sequence of Enterococcus plantarum TRW2 strain isolated from lettuce.</title>
        <authorList>
            <person name="Kim E.B."/>
            <person name="Marco M.L."/>
            <person name="Williams T.R."/>
            <person name="You I.H."/>
        </authorList>
    </citation>
    <scope>NUCLEOTIDE SEQUENCE [LARGE SCALE GENOMIC DNA]</scope>
    <source>
        <strain evidence="3 4">TRW2</strain>
    </source>
</reference>
<organism evidence="3 4">
    <name type="scientific">Enterococcus plantarum</name>
    <dbReference type="NCBI Taxonomy" id="1077675"/>
    <lineage>
        <taxon>Bacteria</taxon>
        <taxon>Bacillati</taxon>
        <taxon>Bacillota</taxon>
        <taxon>Bacilli</taxon>
        <taxon>Lactobacillales</taxon>
        <taxon>Enterococcaceae</taxon>
        <taxon>Enterococcus</taxon>
    </lineage>
</organism>
<dbReference type="GO" id="GO:0016407">
    <property type="term" value="F:acetyltransferase activity"/>
    <property type="evidence" value="ECO:0007669"/>
    <property type="project" value="InterPro"/>
</dbReference>
<evidence type="ECO:0000256" key="2">
    <source>
        <dbReference type="RuleBase" id="RU003452"/>
    </source>
</evidence>
<accession>A0A2W3Z668</accession>
<dbReference type="RefSeq" id="WP_111248058.1">
    <property type="nucleotide sequence ID" value="NZ_PIEU01000076.1"/>
</dbReference>
<comment type="caution">
    <text evidence="3">The sequence shown here is derived from an EMBL/GenBank/DDBJ whole genome shotgun (WGS) entry which is preliminary data.</text>
</comment>